<organism evidence="2 3">
    <name type="scientific">Plectosphaerella plurivora</name>
    <dbReference type="NCBI Taxonomy" id="936078"/>
    <lineage>
        <taxon>Eukaryota</taxon>
        <taxon>Fungi</taxon>
        <taxon>Dikarya</taxon>
        <taxon>Ascomycota</taxon>
        <taxon>Pezizomycotina</taxon>
        <taxon>Sordariomycetes</taxon>
        <taxon>Hypocreomycetidae</taxon>
        <taxon>Glomerellales</taxon>
        <taxon>Plectosphaerellaceae</taxon>
        <taxon>Plectosphaerella</taxon>
    </lineage>
</organism>
<feature type="region of interest" description="Disordered" evidence="1">
    <location>
        <begin position="133"/>
        <end position="161"/>
    </location>
</feature>
<evidence type="ECO:0000313" key="3">
    <source>
        <dbReference type="Proteomes" id="UP000770015"/>
    </source>
</evidence>
<comment type="caution">
    <text evidence="2">The sequence shown here is derived from an EMBL/GenBank/DDBJ whole genome shotgun (WGS) entry which is preliminary data.</text>
</comment>
<evidence type="ECO:0000256" key="1">
    <source>
        <dbReference type="SAM" id="MobiDB-lite"/>
    </source>
</evidence>
<keyword evidence="3" id="KW-1185">Reference proteome</keyword>
<dbReference type="Proteomes" id="UP000770015">
    <property type="component" value="Unassembled WGS sequence"/>
</dbReference>
<sequence length="161" mass="18025">MLLDKLPSSITHPPPFLFPFLSASSCFSLLLLSSMWHIDPTDPRESELRQRTNTKKIEEGRAFVFFTLQPKPPLLFSPISSFLTTTIFSYDSTPPFPSGVVPTTHTSPAWAISRPRKGGSDEGVRFFLLPTRRHTGRTGVEKKGGRGHAEADCPGRERQER</sequence>
<reference evidence="2" key="1">
    <citation type="journal article" date="2021" name="Nat. Commun.">
        <title>Genetic determinants of endophytism in the Arabidopsis root mycobiome.</title>
        <authorList>
            <person name="Mesny F."/>
            <person name="Miyauchi S."/>
            <person name="Thiergart T."/>
            <person name="Pickel B."/>
            <person name="Atanasova L."/>
            <person name="Karlsson M."/>
            <person name="Huettel B."/>
            <person name="Barry K.W."/>
            <person name="Haridas S."/>
            <person name="Chen C."/>
            <person name="Bauer D."/>
            <person name="Andreopoulos W."/>
            <person name="Pangilinan J."/>
            <person name="LaButti K."/>
            <person name="Riley R."/>
            <person name="Lipzen A."/>
            <person name="Clum A."/>
            <person name="Drula E."/>
            <person name="Henrissat B."/>
            <person name="Kohler A."/>
            <person name="Grigoriev I.V."/>
            <person name="Martin F.M."/>
            <person name="Hacquard S."/>
        </authorList>
    </citation>
    <scope>NUCLEOTIDE SEQUENCE</scope>
    <source>
        <strain evidence="2">MPI-SDFR-AT-0117</strain>
    </source>
</reference>
<name>A0A9P8VF01_9PEZI</name>
<dbReference type="AlphaFoldDB" id="A0A9P8VF01"/>
<protein>
    <submittedName>
        <fullName evidence="2">Uncharacterized protein</fullName>
    </submittedName>
</protein>
<proteinExistence type="predicted"/>
<accession>A0A9P8VF01</accession>
<feature type="compositionally biased region" description="Basic and acidic residues" evidence="1">
    <location>
        <begin position="139"/>
        <end position="161"/>
    </location>
</feature>
<evidence type="ECO:0000313" key="2">
    <source>
        <dbReference type="EMBL" id="KAH6689595.1"/>
    </source>
</evidence>
<dbReference type="PROSITE" id="PS51257">
    <property type="entry name" value="PROKAR_LIPOPROTEIN"/>
    <property type="match status" value="1"/>
</dbReference>
<gene>
    <name evidence="2" type="ORF">F5X68DRAFT_73796</name>
</gene>
<dbReference type="EMBL" id="JAGSXJ010000007">
    <property type="protein sequence ID" value="KAH6689595.1"/>
    <property type="molecule type" value="Genomic_DNA"/>
</dbReference>